<keyword evidence="4 8" id="KW-0812">Transmembrane</keyword>
<dbReference type="PANTHER" id="PTHR30069">
    <property type="entry name" value="TONB-DEPENDENT OUTER MEMBRANE RECEPTOR"/>
    <property type="match status" value="1"/>
</dbReference>
<dbReference type="PANTHER" id="PTHR30069:SF29">
    <property type="entry name" value="HEMOGLOBIN AND HEMOGLOBIN-HAPTOGLOBIN-BINDING PROTEIN 1-RELATED"/>
    <property type="match status" value="1"/>
</dbReference>
<dbReference type="Pfam" id="PF07715">
    <property type="entry name" value="Plug"/>
    <property type="match status" value="1"/>
</dbReference>
<name>A0A2S6IR91_9FLAO</name>
<keyword evidence="2 8" id="KW-0813">Transport</keyword>
<dbReference type="GO" id="GO:0044718">
    <property type="term" value="P:siderophore transmembrane transport"/>
    <property type="evidence" value="ECO:0007669"/>
    <property type="project" value="TreeGrafter"/>
</dbReference>
<evidence type="ECO:0000256" key="4">
    <source>
        <dbReference type="ARBA" id="ARBA00022692"/>
    </source>
</evidence>
<keyword evidence="7 8" id="KW-0998">Cell outer membrane</keyword>
<dbReference type="InterPro" id="IPR008969">
    <property type="entry name" value="CarboxyPept-like_regulatory"/>
</dbReference>
<accession>A0A2S6IR91</accession>
<dbReference type="Proteomes" id="UP000239002">
    <property type="component" value="Unassembled WGS sequence"/>
</dbReference>
<evidence type="ECO:0000256" key="8">
    <source>
        <dbReference type="PROSITE-ProRule" id="PRU01360"/>
    </source>
</evidence>
<feature type="domain" description="TonB-dependent receptor plug" evidence="10">
    <location>
        <begin position="123"/>
        <end position="229"/>
    </location>
</feature>
<evidence type="ECO:0000313" key="11">
    <source>
        <dbReference type="EMBL" id="PPK96660.1"/>
    </source>
</evidence>
<dbReference type="GO" id="GO:0009279">
    <property type="term" value="C:cell outer membrane"/>
    <property type="evidence" value="ECO:0007669"/>
    <property type="project" value="UniProtKB-SubCell"/>
</dbReference>
<keyword evidence="12" id="KW-1185">Reference proteome</keyword>
<organism evidence="11 12">
    <name type="scientific">Nonlabens xylanidelens</name>
    <dbReference type="NCBI Taxonomy" id="191564"/>
    <lineage>
        <taxon>Bacteria</taxon>
        <taxon>Pseudomonadati</taxon>
        <taxon>Bacteroidota</taxon>
        <taxon>Flavobacteriia</taxon>
        <taxon>Flavobacteriales</taxon>
        <taxon>Flavobacteriaceae</taxon>
        <taxon>Nonlabens</taxon>
    </lineage>
</organism>
<keyword evidence="3 8" id="KW-1134">Transmembrane beta strand</keyword>
<keyword evidence="11" id="KW-0675">Receptor</keyword>
<evidence type="ECO:0000256" key="6">
    <source>
        <dbReference type="ARBA" id="ARBA00023136"/>
    </source>
</evidence>
<sequence>MKKLILCSVLLLCYAFAKAQSKTTYDINITVVSEEDNEPLLGANAIITTLKKGAMSDINGKGIIKDVPAGTYELTVSYVGHESKTITAVIPDQLNYNFNLHEVEGELDEIVIQSTRSSRTFKRTPTRIELIGGEELVEKTAMNSTNIAMMLRESTGIQMQQTSQSSANQSIRIQGLDGRYTQLLKDGFPLYGGFAGGLSIMQIPPLDIAQFEIIKGSSSTLYGGGAIAGLVNMQSKRPEEEKELDLMLVGTQALGITGNIFYSARKEKWGVTLYGSANSQKEYDPDGDNFSNLPQARTVSLNPKVFYYPSDKTTVWLGLNGTYDQRKGGNLDAINDESNAYTEENISRRFSTQAVWETNLTDHSSFQFKNSIAYFNRELLIPSMDFKGSQVNTFTEANYKTNTDKTDWIFGGNLYTSDFDEDAVINQRDQKDLTAGLFVNNVTDLSDNWILETGLRTDFTTDWGSFILPRASILFKSDGRFTSRLGGGLGYKIPDIFTEDAERLNFQNVLAIDKNELVAETSYGMNLDFDYGFAITDQINFSINQLFYLTAIDNGLLLNSSTTSPGSFEYSNASDLTLSRGAETNIKFTYKDFKWFLNYALIDTQLNYLDGNPEKPLTAKHNAGSVIMYENEKWRIGYETYYTGKQLLFDGTESRDYLLMGLLVMKNFDWGNLYMNFENLTDRRQSRYSPTVTIDAGGAPTFNEIYAPTDGFIFSAGVIWKPFGNKSHHGHGHHDD</sequence>
<evidence type="ECO:0000259" key="10">
    <source>
        <dbReference type="Pfam" id="PF07715"/>
    </source>
</evidence>
<dbReference type="AlphaFoldDB" id="A0A2S6IR91"/>
<comment type="subcellular location">
    <subcellularLocation>
        <location evidence="1 8">Cell outer membrane</location>
        <topology evidence="1 8">Multi-pass membrane protein</topology>
    </subcellularLocation>
</comment>
<dbReference type="InterPro" id="IPR037066">
    <property type="entry name" value="Plug_dom_sf"/>
</dbReference>
<dbReference type="EMBL" id="PTJE01000001">
    <property type="protein sequence ID" value="PPK96660.1"/>
    <property type="molecule type" value="Genomic_DNA"/>
</dbReference>
<evidence type="ECO:0000256" key="2">
    <source>
        <dbReference type="ARBA" id="ARBA00022448"/>
    </source>
</evidence>
<dbReference type="Gene3D" id="2.40.170.20">
    <property type="entry name" value="TonB-dependent receptor, beta-barrel domain"/>
    <property type="match status" value="1"/>
</dbReference>
<dbReference type="InterPro" id="IPR012910">
    <property type="entry name" value="Plug_dom"/>
</dbReference>
<proteinExistence type="inferred from homology"/>
<gene>
    <name evidence="11" type="ORF">LY01_00483</name>
</gene>
<evidence type="ECO:0000256" key="9">
    <source>
        <dbReference type="SAM" id="SignalP"/>
    </source>
</evidence>
<dbReference type="InterPro" id="IPR036942">
    <property type="entry name" value="Beta-barrel_TonB_sf"/>
</dbReference>
<dbReference type="Gene3D" id="2.60.40.1120">
    <property type="entry name" value="Carboxypeptidase-like, regulatory domain"/>
    <property type="match status" value="1"/>
</dbReference>
<evidence type="ECO:0000256" key="3">
    <source>
        <dbReference type="ARBA" id="ARBA00022452"/>
    </source>
</evidence>
<dbReference type="SUPFAM" id="SSF49464">
    <property type="entry name" value="Carboxypeptidase regulatory domain-like"/>
    <property type="match status" value="1"/>
</dbReference>
<keyword evidence="6 8" id="KW-0472">Membrane</keyword>
<comment type="similarity">
    <text evidence="8">Belongs to the TonB-dependent receptor family.</text>
</comment>
<dbReference type="Pfam" id="PF13715">
    <property type="entry name" value="CarbopepD_reg_2"/>
    <property type="match status" value="1"/>
</dbReference>
<comment type="caution">
    <text evidence="11">The sequence shown here is derived from an EMBL/GenBank/DDBJ whole genome shotgun (WGS) entry which is preliminary data.</text>
</comment>
<dbReference type="Gene3D" id="2.170.130.10">
    <property type="entry name" value="TonB-dependent receptor, plug domain"/>
    <property type="match status" value="1"/>
</dbReference>
<dbReference type="RefSeq" id="WP_104514206.1">
    <property type="nucleotide sequence ID" value="NZ_MQVW01000027.1"/>
</dbReference>
<dbReference type="PROSITE" id="PS52016">
    <property type="entry name" value="TONB_DEPENDENT_REC_3"/>
    <property type="match status" value="1"/>
</dbReference>
<feature type="signal peptide" evidence="9">
    <location>
        <begin position="1"/>
        <end position="19"/>
    </location>
</feature>
<evidence type="ECO:0000256" key="7">
    <source>
        <dbReference type="ARBA" id="ARBA00023237"/>
    </source>
</evidence>
<evidence type="ECO:0000256" key="5">
    <source>
        <dbReference type="ARBA" id="ARBA00022729"/>
    </source>
</evidence>
<feature type="chain" id="PRO_5015498355" evidence="9">
    <location>
        <begin position="20"/>
        <end position="736"/>
    </location>
</feature>
<keyword evidence="5 9" id="KW-0732">Signal</keyword>
<dbReference type="OrthoDB" id="1109239at2"/>
<dbReference type="SUPFAM" id="SSF56935">
    <property type="entry name" value="Porins"/>
    <property type="match status" value="1"/>
</dbReference>
<evidence type="ECO:0000256" key="1">
    <source>
        <dbReference type="ARBA" id="ARBA00004571"/>
    </source>
</evidence>
<dbReference type="InterPro" id="IPR039426">
    <property type="entry name" value="TonB-dep_rcpt-like"/>
</dbReference>
<reference evidence="11 12" key="1">
    <citation type="submission" date="2018-02" db="EMBL/GenBank/DDBJ databases">
        <title>Genomic Encyclopedia of Archaeal and Bacterial Type Strains, Phase II (KMG-II): from individual species to whole genera.</title>
        <authorList>
            <person name="Goeker M."/>
        </authorList>
    </citation>
    <scope>NUCLEOTIDE SEQUENCE [LARGE SCALE GENOMIC DNA]</scope>
    <source>
        <strain evidence="11 12">DSM 16809</strain>
    </source>
</reference>
<dbReference type="GO" id="GO:0015344">
    <property type="term" value="F:siderophore uptake transmembrane transporter activity"/>
    <property type="evidence" value="ECO:0007669"/>
    <property type="project" value="TreeGrafter"/>
</dbReference>
<protein>
    <submittedName>
        <fullName evidence="11">Iron complex outermembrane receptor protein</fullName>
    </submittedName>
</protein>
<evidence type="ECO:0000313" key="12">
    <source>
        <dbReference type="Proteomes" id="UP000239002"/>
    </source>
</evidence>